<name>A0A180FYU3_PUCT1</name>
<evidence type="ECO:0000256" key="1">
    <source>
        <dbReference type="SAM" id="MobiDB-lite"/>
    </source>
</evidence>
<organism evidence="2">
    <name type="scientific">Puccinia triticina (isolate 1-1 / race 1 (BBBD))</name>
    <name type="common">Brown leaf rust fungus</name>
    <dbReference type="NCBI Taxonomy" id="630390"/>
    <lineage>
        <taxon>Eukaryota</taxon>
        <taxon>Fungi</taxon>
        <taxon>Dikarya</taxon>
        <taxon>Basidiomycota</taxon>
        <taxon>Pucciniomycotina</taxon>
        <taxon>Pucciniomycetes</taxon>
        <taxon>Pucciniales</taxon>
        <taxon>Pucciniaceae</taxon>
        <taxon>Puccinia</taxon>
    </lineage>
</organism>
<evidence type="ECO:0000313" key="4">
    <source>
        <dbReference type="Proteomes" id="UP000005240"/>
    </source>
</evidence>
<dbReference type="VEuPathDB" id="FungiDB:PTTG_30502"/>
<reference evidence="3" key="4">
    <citation type="submission" date="2025-05" db="UniProtKB">
        <authorList>
            <consortium name="EnsemblFungi"/>
        </authorList>
    </citation>
    <scope>IDENTIFICATION</scope>
    <source>
        <strain evidence="3">isolate 1-1 / race 1 (BBBD)</strain>
    </source>
</reference>
<feature type="compositionally biased region" description="Basic and acidic residues" evidence="1">
    <location>
        <begin position="1"/>
        <end position="11"/>
    </location>
</feature>
<reference evidence="2" key="1">
    <citation type="submission" date="2009-11" db="EMBL/GenBank/DDBJ databases">
        <authorList>
            <consortium name="The Broad Institute Genome Sequencing Platform"/>
            <person name="Ward D."/>
            <person name="Feldgarden M."/>
            <person name="Earl A."/>
            <person name="Young S.K."/>
            <person name="Zeng Q."/>
            <person name="Koehrsen M."/>
            <person name="Alvarado L."/>
            <person name="Berlin A."/>
            <person name="Bochicchio J."/>
            <person name="Borenstein D."/>
            <person name="Chapman S.B."/>
            <person name="Chen Z."/>
            <person name="Engels R."/>
            <person name="Freedman E."/>
            <person name="Gellesch M."/>
            <person name="Goldberg J."/>
            <person name="Griggs A."/>
            <person name="Gujja S."/>
            <person name="Heilman E."/>
            <person name="Heiman D."/>
            <person name="Hepburn T."/>
            <person name="Howarth C."/>
            <person name="Jen D."/>
            <person name="Larson L."/>
            <person name="Lewis B."/>
            <person name="Mehta T."/>
            <person name="Park D."/>
            <person name="Pearson M."/>
            <person name="Roberts A."/>
            <person name="Saif S."/>
            <person name="Shea T."/>
            <person name="Shenoy N."/>
            <person name="Sisk P."/>
            <person name="Stolte C."/>
            <person name="Sykes S."/>
            <person name="Thomson T."/>
            <person name="Walk T."/>
            <person name="White J."/>
            <person name="Yandava C."/>
            <person name="Izard J."/>
            <person name="Baranova O.V."/>
            <person name="Blanton J.M."/>
            <person name="Tanner A.C."/>
            <person name="Dewhirst F.E."/>
            <person name="Haas B."/>
            <person name="Nusbaum C."/>
            <person name="Birren B."/>
        </authorList>
    </citation>
    <scope>NUCLEOTIDE SEQUENCE [LARGE SCALE GENOMIC DNA]</scope>
    <source>
        <strain evidence="2">1-1 BBBD Race 1</strain>
    </source>
</reference>
<dbReference type="STRING" id="630390.A0A180FYU3"/>
<evidence type="ECO:0000313" key="2">
    <source>
        <dbReference type="EMBL" id="OAV85468.1"/>
    </source>
</evidence>
<protein>
    <submittedName>
        <fullName evidence="2 3">Uncharacterized protein</fullName>
    </submittedName>
</protein>
<dbReference type="Proteomes" id="UP000005240">
    <property type="component" value="Unassembled WGS sequence"/>
</dbReference>
<feature type="region of interest" description="Disordered" evidence="1">
    <location>
        <begin position="1"/>
        <end position="65"/>
    </location>
</feature>
<dbReference type="EMBL" id="ADAS02004156">
    <property type="protein sequence ID" value="OAV85468.1"/>
    <property type="molecule type" value="Genomic_DNA"/>
</dbReference>
<sequence length="65" mass="7028">MASLRNEKVTDSENEEPAPQRSGRPQASRQPDPKVAAVNEDLASLIGSSTDEDESSKDELTKKEG</sequence>
<gene>
    <name evidence="2" type="ORF">PTTG_30502</name>
</gene>
<dbReference type="EnsemblFungi" id="PTTG_30502-t43_1">
    <property type="protein sequence ID" value="PTTG_30502-t43_1-p1"/>
    <property type="gene ID" value="PTTG_30502"/>
</dbReference>
<reference evidence="2" key="2">
    <citation type="submission" date="2016-05" db="EMBL/GenBank/DDBJ databases">
        <title>Comparative analysis highlights variable genome content of wheat rusts and divergence of the mating loci.</title>
        <authorList>
            <person name="Cuomo C.A."/>
            <person name="Bakkeren G."/>
            <person name="Szabo L."/>
            <person name="Khalil H."/>
            <person name="Joly D."/>
            <person name="Goldberg J."/>
            <person name="Young S."/>
            <person name="Zeng Q."/>
            <person name="Fellers J."/>
        </authorList>
    </citation>
    <scope>NUCLEOTIDE SEQUENCE [LARGE SCALE GENOMIC DNA]</scope>
    <source>
        <strain evidence="2">1-1 BBBD Race 1</strain>
    </source>
</reference>
<keyword evidence="4" id="KW-1185">Reference proteome</keyword>
<evidence type="ECO:0000313" key="3">
    <source>
        <dbReference type="EnsemblFungi" id="PTTG_30502-t43_1-p1"/>
    </source>
</evidence>
<accession>A0A180FYU3</accession>
<dbReference type="AlphaFoldDB" id="A0A180FYU3"/>
<proteinExistence type="predicted"/>
<reference evidence="3 4" key="3">
    <citation type="journal article" date="2017" name="G3 (Bethesda)">
        <title>Comparative analysis highlights variable genome content of wheat rusts and divergence of the mating loci.</title>
        <authorList>
            <person name="Cuomo C.A."/>
            <person name="Bakkeren G."/>
            <person name="Khalil H.B."/>
            <person name="Panwar V."/>
            <person name="Joly D."/>
            <person name="Linning R."/>
            <person name="Sakthikumar S."/>
            <person name="Song X."/>
            <person name="Adiconis X."/>
            <person name="Fan L."/>
            <person name="Goldberg J.M."/>
            <person name="Levin J.Z."/>
            <person name="Young S."/>
            <person name="Zeng Q."/>
            <person name="Anikster Y."/>
            <person name="Bruce M."/>
            <person name="Wang M."/>
            <person name="Yin C."/>
            <person name="McCallum B."/>
            <person name="Szabo L.J."/>
            <person name="Hulbert S."/>
            <person name="Chen X."/>
            <person name="Fellers J.P."/>
        </authorList>
    </citation>
    <scope>NUCLEOTIDE SEQUENCE</scope>
    <source>
        <strain evidence="4">Isolate 1-1 / race 1 (BBBD)</strain>
        <strain evidence="3">isolate 1-1 / race 1 (BBBD)</strain>
    </source>
</reference>